<reference evidence="2" key="1">
    <citation type="submission" date="2019-02" db="EMBL/GenBank/DDBJ databases">
        <authorList>
            <person name="Gruber-Vodicka R. H."/>
            <person name="Seah K. B. B."/>
        </authorList>
    </citation>
    <scope>NUCLEOTIDE SEQUENCE</scope>
    <source>
        <strain evidence="2">BECK_M7</strain>
    </source>
</reference>
<evidence type="ECO:0000256" key="1">
    <source>
        <dbReference type="SAM" id="MobiDB-lite"/>
    </source>
</evidence>
<evidence type="ECO:0000313" key="2">
    <source>
        <dbReference type="EMBL" id="VFJ97111.1"/>
    </source>
</evidence>
<gene>
    <name evidence="2" type="ORF">BECKLFY1418B_GA0070995_10957</name>
</gene>
<dbReference type="InterPro" id="IPR045502">
    <property type="entry name" value="DUF6489"/>
</dbReference>
<dbReference type="Pfam" id="PF20099">
    <property type="entry name" value="DUF6489"/>
    <property type="match status" value="1"/>
</dbReference>
<feature type="region of interest" description="Disordered" evidence="1">
    <location>
        <begin position="79"/>
        <end position="106"/>
    </location>
</feature>
<proteinExistence type="predicted"/>
<protein>
    <submittedName>
        <fullName evidence="2">Uncharacterized protein</fullName>
    </submittedName>
</protein>
<name>A0A450UX63_9GAMM</name>
<accession>A0A450UX63</accession>
<dbReference type="AlphaFoldDB" id="A0A450UX63"/>
<sequence length="106" mass="11697">MKITIDVDITPRELRSFFGLPDIKPLQDEMLERIRDKVSAGVENFDVLSLVKPMLPGHVQSLDTVQKVFWQMFSNGKTSVADTEAGGSSSKENGRNISKNGTKSDA</sequence>
<dbReference type="EMBL" id="CAADFF010000095">
    <property type="protein sequence ID" value="VFJ97111.1"/>
    <property type="molecule type" value="Genomic_DNA"/>
</dbReference>
<organism evidence="2">
    <name type="scientific">Candidatus Kentrum sp. LFY</name>
    <dbReference type="NCBI Taxonomy" id="2126342"/>
    <lineage>
        <taxon>Bacteria</taxon>
        <taxon>Pseudomonadati</taxon>
        <taxon>Pseudomonadota</taxon>
        <taxon>Gammaproteobacteria</taxon>
        <taxon>Candidatus Kentrum</taxon>
    </lineage>
</organism>